<dbReference type="AlphaFoldDB" id="A0A168B9W2"/>
<evidence type="ECO:0000256" key="2">
    <source>
        <dbReference type="SAM" id="Phobius"/>
    </source>
</evidence>
<proteinExistence type="predicted"/>
<gene>
    <name evidence="4" type="ORF">ISF_03095</name>
</gene>
<dbReference type="PANTHER" id="PTHR39614:SF2">
    <property type="entry name" value="INTEGRAL MEMBRANE PROTEIN"/>
    <property type="match status" value="1"/>
</dbReference>
<dbReference type="GeneID" id="30019387"/>
<evidence type="ECO:0000259" key="3">
    <source>
        <dbReference type="Pfam" id="PF20684"/>
    </source>
</evidence>
<dbReference type="InterPro" id="IPR049326">
    <property type="entry name" value="Rhodopsin_dom_fungi"/>
</dbReference>
<feature type="transmembrane region" description="Helical" evidence="2">
    <location>
        <begin position="54"/>
        <end position="75"/>
    </location>
</feature>
<dbReference type="PANTHER" id="PTHR39614">
    <property type="entry name" value="INTEGRAL MEMBRANE PROTEIN"/>
    <property type="match status" value="1"/>
</dbReference>
<dbReference type="RefSeq" id="XP_018706429.1">
    <property type="nucleotide sequence ID" value="XM_018846701.1"/>
</dbReference>
<feature type="domain" description="Rhodopsin" evidence="3">
    <location>
        <begin position="38"/>
        <end position="282"/>
    </location>
</feature>
<evidence type="ECO:0000256" key="1">
    <source>
        <dbReference type="SAM" id="MobiDB-lite"/>
    </source>
</evidence>
<feature type="transmembrane region" description="Helical" evidence="2">
    <location>
        <begin position="20"/>
        <end position="42"/>
    </location>
</feature>
<dbReference type="Pfam" id="PF20684">
    <property type="entry name" value="Fung_rhodopsin"/>
    <property type="match status" value="1"/>
</dbReference>
<keyword evidence="2" id="KW-0812">Transmembrane</keyword>
<protein>
    <recommendedName>
        <fullName evidence="3">Rhodopsin domain-containing protein</fullName>
    </recommendedName>
</protein>
<organism evidence="4 5">
    <name type="scientific">Cordyceps fumosorosea (strain ARSEF 2679)</name>
    <name type="common">Isaria fumosorosea</name>
    <dbReference type="NCBI Taxonomy" id="1081104"/>
    <lineage>
        <taxon>Eukaryota</taxon>
        <taxon>Fungi</taxon>
        <taxon>Dikarya</taxon>
        <taxon>Ascomycota</taxon>
        <taxon>Pezizomycotina</taxon>
        <taxon>Sordariomycetes</taxon>
        <taxon>Hypocreomycetidae</taxon>
        <taxon>Hypocreales</taxon>
        <taxon>Cordycipitaceae</taxon>
        <taxon>Cordyceps</taxon>
    </lineage>
</organism>
<accession>A0A168B9W2</accession>
<name>A0A168B9W2_CORFA</name>
<comment type="caution">
    <text evidence="4">The sequence shown here is derived from an EMBL/GenBank/DDBJ whole genome shotgun (WGS) entry which is preliminary data.</text>
</comment>
<keyword evidence="2" id="KW-1133">Transmembrane helix</keyword>
<feature type="transmembrane region" description="Helical" evidence="2">
    <location>
        <begin position="133"/>
        <end position="155"/>
    </location>
</feature>
<keyword evidence="2" id="KW-0472">Membrane</keyword>
<keyword evidence="5" id="KW-1185">Reference proteome</keyword>
<feature type="transmembrane region" description="Helical" evidence="2">
    <location>
        <begin position="175"/>
        <end position="199"/>
    </location>
</feature>
<evidence type="ECO:0000313" key="4">
    <source>
        <dbReference type="EMBL" id="OAA69825.1"/>
    </source>
</evidence>
<feature type="transmembrane region" description="Helical" evidence="2">
    <location>
        <begin position="95"/>
        <end position="112"/>
    </location>
</feature>
<reference evidence="4 5" key="1">
    <citation type="journal article" date="2016" name="Genome Biol. Evol.">
        <title>Divergent and convergent evolution of fungal pathogenicity.</title>
        <authorList>
            <person name="Shang Y."/>
            <person name="Xiao G."/>
            <person name="Zheng P."/>
            <person name="Cen K."/>
            <person name="Zhan S."/>
            <person name="Wang C."/>
        </authorList>
    </citation>
    <scope>NUCLEOTIDE SEQUENCE [LARGE SCALE GENOMIC DNA]</scope>
    <source>
        <strain evidence="4 5">ARSEF 2679</strain>
    </source>
</reference>
<evidence type="ECO:0000313" key="5">
    <source>
        <dbReference type="Proteomes" id="UP000076744"/>
    </source>
</evidence>
<feature type="region of interest" description="Disordered" evidence="1">
    <location>
        <begin position="293"/>
        <end position="355"/>
    </location>
</feature>
<dbReference type="Proteomes" id="UP000076744">
    <property type="component" value="Unassembled WGS sequence"/>
</dbReference>
<feature type="transmembrane region" description="Helical" evidence="2">
    <location>
        <begin position="252"/>
        <end position="274"/>
    </location>
</feature>
<dbReference type="STRING" id="1081104.A0A168B9W2"/>
<feature type="compositionally biased region" description="Gly residues" evidence="1">
    <location>
        <begin position="325"/>
        <end position="334"/>
    </location>
</feature>
<sequence>MADADIRDHMVVGPDDHRAYIVITAVVGLTWSVLVLAIRLFIRLRLTGPFGSDDAAASLATFIAACQTATTLYSVREGVGVRYNDAYRDSMDAGLKAYYASTILYIMALCPAKASMSLLISRVSRQAADKHLLATRIVTAIILAWGLASIFIVAFQCGSARPWDLSAPGHCPNLFPRWLVVEVLSLVIELLISGLAFSLVLDLDMAVRTKLIVIFAFSAQLLVAIPVSYRLVLLRDAATRPDRHASGPPVMFALADPTVVTQVVMHFSVMAATFPCFRQFLQAFNNDFGATTKMGTDDERSGDRSQGVRSSNSYAMSALRSRGEASGGGGGGGELTAPLREVDSDTEVDEVTFRPLAPLRDGLLTPVDDGRSLRSVGSDRAIIQHKQKRA</sequence>
<feature type="transmembrane region" description="Helical" evidence="2">
    <location>
        <begin position="211"/>
        <end position="232"/>
    </location>
</feature>
<dbReference type="OrthoDB" id="3918601at2759"/>
<dbReference type="EMBL" id="AZHB01000005">
    <property type="protein sequence ID" value="OAA69825.1"/>
    <property type="molecule type" value="Genomic_DNA"/>
</dbReference>